<dbReference type="EMBL" id="LK391969">
    <property type="protein sequence ID" value="CEF25286.1"/>
    <property type="molecule type" value="Genomic_DNA"/>
</dbReference>
<evidence type="ECO:0000313" key="1">
    <source>
        <dbReference type="EMBL" id="CEA00836.1"/>
    </source>
</evidence>
<organism evidence="1">
    <name type="scientific">Pseudomonas saudimassiliensis</name>
    <dbReference type="NCBI Taxonomy" id="1461581"/>
    <lineage>
        <taxon>Bacteria</taxon>
        <taxon>Pseudomonadati</taxon>
        <taxon>Pseudomonadota</taxon>
        <taxon>Gammaproteobacteria</taxon>
        <taxon>Pseudomonadales</taxon>
        <taxon>Pseudomonadaceae</taxon>
        <taxon>Pseudomonas</taxon>
    </lineage>
</organism>
<protein>
    <submittedName>
        <fullName evidence="1">Uncharacterized protein</fullName>
    </submittedName>
</protein>
<sequence>MDYEKIFRGIWLRLLNSKSYSEPDLNAIEEWAKNKGLSNVSVESVEAGVFVRIPAIKLVSSEGTALFPKCLPDEISGIDKKKKYLNLREKAWEKADWFEPPYIMMSVTNPIIDSLTKLLSAGRERIEGDFDHHITGIYTMVDCATAIEQLFPNSLVLKEHTKTIREAYLSFYSGYKTAAIAALIPIVESAINDFLSAEAELNLKLLEKVDYVIDAAVEKATLIHYEHCWIAKEFTKIEHLKLVDERIYLFETIRRWLKFSFFSKTSNYKGLSGLNRHVFAHGLSFVWQKPTNFHRLLGALMALAWLEGWVNEDAKNSTFFPDRNDDSRLLFEEAQFRTEIQFVSQNIMAERYQKHGRIVPELPTDDGWLLRASILSKKCMSELVRPLKDKGWHLTVSDPQKDGEYMLVEGVCKNQKISVALLYSCGTGNKTYKKLDEKCQYILYLGAPYHQDQYAYGIKAHIGPLDGWQAVAPETTLG</sequence>
<name>A0A078M853_9PSED</name>
<dbReference type="EMBL" id="LM997413">
    <property type="protein sequence ID" value="CEA00836.1"/>
    <property type="molecule type" value="Genomic_DNA"/>
</dbReference>
<reference evidence="1" key="1">
    <citation type="submission" date="2014-07" db="EMBL/GenBank/DDBJ databases">
        <authorList>
            <person name="Urmite Genomes Urmite Genomes"/>
        </authorList>
    </citation>
    <scope>NUCLEOTIDE SEQUENCE</scope>
    <source>
        <strain evidence="1">12M76_air</strain>
    </source>
</reference>
<dbReference type="OrthoDB" id="9148199at2"/>
<proteinExistence type="predicted"/>
<dbReference type="PATRIC" id="fig|1461581.3.peg.183"/>
<dbReference type="RefSeq" id="WP_158023858.1">
    <property type="nucleotide sequence ID" value="NZ_LK391969.1"/>
</dbReference>
<accession>A0A078M853</accession>
<gene>
    <name evidence="1" type="ORF">BN1049_00188</name>
</gene>
<dbReference type="AlphaFoldDB" id="A0A078M853"/>